<feature type="region of interest" description="Disordered" evidence="4">
    <location>
        <begin position="413"/>
        <end position="464"/>
    </location>
</feature>
<evidence type="ECO:0000256" key="3">
    <source>
        <dbReference type="SAM" id="Coils"/>
    </source>
</evidence>
<dbReference type="InterPro" id="IPR055414">
    <property type="entry name" value="LRR_R13L4/SHOC2-like"/>
</dbReference>
<protein>
    <submittedName>
        <fullName evidence="6">C2 domain-containing protein</fullName>
    </submittedName>
</protein>
<dbReference type="FunCoup" id="A0A151ZFJ5">
    <property type="interactions" value="29"/>
</dbReference>
<organism evidence="6 7">
    <name type="scientific">Tieghemostelium lacteum</name>
    <name type="common">Slime mold</name>
    <name type="synonym">Dictyostelium lacteum</name>
    <dbReference type="NCBI Taxonomy" id="361077"/>
    <lineage>
        <taxon>Eukaryota</taxon>
        <taxon>Amoebozoa</taxon>
        <taxon>Evosea</taxon>
        <taxon>Eumycetozoa</taxon>
        <taxon>Dictyostelia</taxon>
        <taxon>Dictyosteliales</taxon>
        <taxon>Raperosteliaceae</taxon>
        <taxon>Tieghemostelium</taxon>
    </lineage>
</organism>
<dbReference type="InterPro" id="IPR032675">
    <property type="entry name" value="LRR_dom_sf"/>
</dbReference>
<keyword evidence="1" id="KW-0433">Leucine-rich repeat</keyword>
<evidence type="ECO:0000313" key="7">
    <source>
        <dbReference type="Proteomes" id="UP000076078"/>
    </source>
</evidence>
<sequence length="608" mass="67155">MNILQINVLEARDLVAADTNGFSDPYCVVMLGLQKKKTKIQKKTLNPKWGETFLLRVSPVDTVLKLSLLDWDQLSSDDFLGEVSIELDQLADAPTWYGLKPRPDHPNDFVKGEVCIKARIVKSSSSQKDKIPINMITEVNNRVSSFEENGDQLDISGIGLDQIPDFLFEHVPNVPSLDLGFNQFKMFPSLGMFTKLHSLVLAGNSILTIPGEVLTPLQNSLKYLSLNGNQLIALPVEIGKMRLLEKLEIANNKIAELCEEIGQLNKLEELNIAGNPLTKLPVSFCNLTSLEILDASGCALYKLPEDFPTMTKLLELNFGNNKLVELPQTFGRLTRLVVLNIMDNKLTDLPVSIGSCIGLGKIGAGINIVGNPIQSEEIIAKYKIGNDQLMDYLEKRMAIQGYKLPDLKPKASATGGLRSMGSQSKLTDLPQQQQQQQSPQQPVQPQYSLVNNGGKTSAASTSSNALNTQELISKTITLKNWGISTLRGELRPKLGKIKNQVLRCINIQEGVGIANMIKQMKPEADKLKTLIPPGFPLQPVNTQNVPLGKIHSGNEKLEQLKDLVNVSIDDYDALFDALYQILPNSQDSTVIIQVVQSLKKIKEIFDLQ</sequence>
<dbReference type="PROSITE" id="PS50004">
    <property type="entry name" value="C2"/>
    <property type="match status" value="1"/>
</dbReference>
<dbReference type="SMART" id="SM00364">
    <property type="entry name" value="LRR_BAC"/>
    <property type="match status" value="7"/>
</dbReference>
<proteinExistence type="predicted"/>
<dbReference type="STRING" id="361077.A0A151ZFJ5"/>
<dbReference type="InterPro" id="IPR035892">
    <property type="entry name" value="C2_domain_sf"/>
</dbReference>
<keyword evidence="3" id="KW-0175">Coiled coil</keyword>
<name>A0A151ZFJ5_TIELA</name>
<feature type="compositionally biased region" description="Low complexity" evidence="4">
    <location>
        <begin position="430"/>
        <end position="446"/>
    </location>
</feature>
<keyword evidence="2" id="KW-0677">Repeat</keyword>
<evidence type="ECO:0000256" key="1">
    <source>
        <dbReference type="ARBA" id="ARBA00022614"/>
    </source>
</evidence>
<reference evidence="6 7" key="1">
    <citation type="submission" date="2015-12" db="EMBL/GenBank/DDBJ databases">
        <title>Dictyostelia acquired genes for synthesis and detection of signals that induce cell-type specialization by lateral gene transfer from prokaryotes.</title>
        <authorList>
            <person name="Gloeckner G."/>
            <person name="Schaap P."/>
        </authorList>
    </citation>
    <scope>NUCLEOTIDE SEQUENCE [LARGE SCALE GENOMIC DNA]</scope>
    <source>
        <strain evidence="6 7">TK</strain>
    </source>
</reference>
<evidence type="ECO:0000259" key="5">
    <source>
        <dbReference type="PROSITE" id="PS50004"/>
    </source>
</evidence>
<dbReference type="InterPro" id="IPR050715">
    <property type="entry name" value="LRR-SigEffector_domain"/>
</dbReference>
<keyword evidence="7" id="KW-1185">Reference proteome</keyword>
<dbReference type="Gene3D" id="2.60.40.150">
    <property type="entry name" value="C2 domain"/>
    <property type="match status" value="1"/>
</dbReference>
<feature type="coiled-coil region" evidence="3">
    <location>
        <begin position="240"/>
        <end position="267"/>
    </location>
</feature>
<comment type="caution">
    <text evidence="6">The sequence shown here is derived from an EMBL/GenBank/DDBJ whole genome shotgun (WGS) entry which is preliminary data.</text>
</comment>
<evidence type="ECO:0000256" key="4">
    <source>
        <dbReference type="SAM" id="MobiDB-lite"/>
    </source>
</evidence>
<feature type="domain" description="C2" evidence="5">
    <location>
        <begin position="1"/>
        <end position="100"/>
    </location>
</feature>
<dbReference type="OrthoDB" id="5584805at2759"/>
<dbReference type="AlphaFoldDB" id="A0A151ZFJ5"/>
<dbReference type="SUPFAM" id="SSF49562">
    <property type="entry name" value="C2 domain (Calcium/lipid-binding domain, CaLB)"/>
    <property type="match status" value="1"/>
</dbReference>
<evidence type="ECO:0000313" key="6">
    <source>
        <dbReference type="EMBL" id="KYQ92640.1"/>
    </source>
</evidence>
<dbReference type="Proteomes" id="UP000076078">
    <property type="component" value="Unassembled WGS sequence"/>
</dbReference>
<dbReference type="PANTHER" id="PTHR45752:SF187">
    <property type="entry name" value="LEUCINE-RICH REPEAT AND IQ DOMAIN-CONTAINING PROTEIN 4"/>
    <property type="match status" value="1"/>
</dbReference>
<dbReference type="InterPro" id="IPR003591">
    <property type="entry name" value="Leu-rich_rpt_typical-subtyp"/>
</dbReference>
<accession>A0A151ZFJ5</accession>
<dbReference type="CDD" id="cd00030">
    <property type="entry name" value="C2"/>
    <property type="match status" value="1"/>
</dbReference>
<dbReference type="SMART" id="SM00369">
    <property type="entry name" value="LRR_TYP"/>
    <property type="match status" value="6"/>
</dbReference>
<dbReference type="Pfam" id="PF23598">
    <property type="entry name" value="LRR_14"/>
    <property type="match status" value="1"/>
</dbReference>
<dbReference type="InParanoid" id="A0A151ZFJ5"/>
<dbReference type="Pfam" id="PF00168">
    <property type="entry name" value="C2"/>
    <property type="match status" value="1"/>
</dbReference>
<dbReference type="PRINTS" id="PR00360">
    <property type="entry name" value="C2DOMAIN"/>
</dbReference>
<dbReference type="SUPFAM" id="SSF52058">
    <property type="entry name" value="L domain-like"/>
    <property type="match status" value="1"/>
</dbReference>
<dbReference type="SMART" id="SM00239">
    <property type="entry name" value="C2"/>
    <property type="match status" value="1"/>
</dbReference>
<evidence type="ECO:0000256" key="2">
    <source>
        <dbReference type="ARBA" id="ARBA00022737"/>
    </source>
</evidence>
<dbReference type="Gene3D" id="3.80.10.10">
    <property type="entry name" value="Ribonuclease Inhibitor"/>
    <property type="match status" value="1"/>
</dbReference>
<gene>
    <name evidence="6" type="ORF">DLAC_06636</name>
</gene>
<dbReference type="OMA" id="GFNQFKM"/>
<dbReference type="InterPro" id="IPR000008">
    <property type="entry name" value="C2_dom"/>
</dbReference>
<dbReference type="PANTHER" id="PTHR45752">
    <property type="entry name" value="LEUCINE-RICH REPEAT-CONTAINING"/>
    <property type="match status" value="1"/>
</dbReference>
<dbReference type="EMBL" id="LODT01000029">
    <property type="protein sequence ID" value="KYQ92640.1"/>
    <property type="molecule type" value="Genomic_DNA"/>
</dbReference>